<evidence type="ECO:0008006" key="4">
    <source>
        <dbReference type="Google" id="ProtNLM"/>
    </source>
</evidence>
<sequence length="80" mass="8840">MFAALLRLLCTIAACYGHTHTHEVDPSVDAAGSPLQDYTVLLSLNDFKSVYCSARCPNFNNSPQRNAAAGRRNYVHRKTV</sequence>
<feature type="signal peptide" evidence="1">
    <location>
        <begin position="1"/>
        <end position="17"/>
    </location>
</feature>
<dbReference type="AlphaFoldDB" id="A0A653DC16"/>
<name>A0A653DC16_CALMS</name>
<keyword evidence="3" id="KW-1185">Reference proteome</keyword>
<dbReference type="EMBL" id="CAACVG010011283">
    <property type="protein sequence ID" value="VEN57749.1"/>
    <property type="molecule type" value="Genomic_DNA"/>
</dbReference>
<evidence type="ECO:0000313" key="3">
    <source>
        <dbReference type="Proteomes" id="UP000410492"/>
    </source>
</evidence>
<dbReference type="Proteomes" id="UP000410492">
    <property type="component" value="Unassembled WGS sequence"/>
</dbReference>
<evidence type="ECO:0000313" key="2">
    <source>
        <dbReference type="EMBL" id="VEN57749.1"/>
    </source>
</evidence>
<gene>
    <name evidence="2" type="ORF">CALMAC_LOCUS16298</name>
</gene>
<keyword evidence="1" id="KW-0732">Signal</keyword>
<reference evidence="2 3" key="1">
    <citation type="submission" date="2019-01" db="EMBL/GenBank/DDBJ databases">
        <authorList>
            <person name="Sayadi A."/>
        </authorList>
    </citation>
    <scope>NUCLEOTIDE SEQUENCE [LARGE SCALE GENOMIC DNA]</scope>
</reference>
<protein>
    <recommendedName>
        <fullName evidence="4">Secreted protein</fullName>
    </recommendedName>
</protein>
<accession>A0A653DC16</accession>
<organism evidence="2 3">
    <name type="scientific">Callosobruchus maculatus</name>
    <name type="common">Southern cowpea weevil</name>
    <name type="synonym">Pulse bruchid</name>
    <dbReference type="NCBI Taxonomy" id="64391"/>
    <lineage>
        <taxon>Eukaryota</taxon>
        <taxon>Metazoa</taxon>
        <taxon>Ecdysozoa</taxon>
        <taxon>Arthropoda</taxon>
        <taxon>Hexapoda</taxon>
        <taxon>Insecta</taxon>
        <taxon>Pterygota</taxon>
        <taxon>Neoptera</taxon>
        <taxon>Endopterygota</taxon>
        <taxon>Coleoptera</taxon>
        <taxon>Polyphaga</taxon>
        <taxon>Cucujiformia</taxon>
        <taxon>Chrysomeloidea</taxon>
        <taxon>Chrysomelidae</taxon>
        <taxon>Bruchinae</taxon>
        <taxon>Bruchini</taxon>
        <taxon>Callosobruchus</taxon>
    </lineage>
</organism>
<feature type="chain" id="PRO_5025019810" description="Secreted protein" evidence="1">
    <location>
        <begin position="18"/>
        <end position="80"/>
    </location>
</feature>
<proteinExistence type="predicted"/>
<evidence type="ECO:0000256" key="1">
    <source>
        <dbReference type="SAM" id="SignalP"/>
    </source>
</evidence>
<dbReference type="OrthoDB" id="10548032at2759"/>